<feature type="region of interest" description="Disordered" evidence="8">
    <location>
        <begin position="107"/>
        <end position="127"/>
    </location>
</feature>
<evidence type="ECO:0000256" key="9">
    <source>
        <dbReference type="SAM" id="Phobius"/>
    </source>
</evidence>
<comment type="subcellular location">
    <subcellularLocation>
        <location evidence="1">Membrane</location>
        <topology evidence="1">Single-pass type I membrane protein</topology>
    </subcellularLocation>
</comment>
<dbReference type="Pfam" id="PF01437">
    <property type="entry name" value="PSI"/>
    <property type="match status" value="1"/>
</dbReference>
<dbReference type="InterPro" id="IPR031152">
    <property type="entry name" value="PLXDC"/>
</dbReference>
<organism evidence="11 12">
    <name type="scientific">Hucho hucho</name>
    <name type="common">huchen</name>
    <dbReference type="NCBI Taxonomy" id="62062"/>
    <lineage>
        <taxon>Eukaryota</taxon>
        <taxon>Metazoa</taxon>
        <taxon>Chordata</taxon>
        <taxon>Craniata</taxon>
        <taxon>Vertebrata</taxon>
        <taxon>Euteleostomi</taxon>
        <taxon>Actinopterygii</taxon>
        <taxon>Neopterygii</taxon>
        <taxon>Teleostei</taxon>
        <taxon>Protacanthopterygii</taxon>
        <taxon>Salmoniformes</taxon>
        <taxon>Salmonidae</taxon>
        <taxon>Salmoninae</taxon>
        <taxon>Hucho</taxon>
    </lineage>
</organism>
<keyword evidence="6 9" id="KW-0472">Membrane</keyword>
<dbReference type="SMART" id="SM00423">
    <property type="entry name" value="PSI"/>
    <property type="match status" value="1"/>
</dbReference>
<evidence type="ECO:0000256" key="1">
    <source>
        <dbReference type="ARBA" id="ARBA00004479"/>
    </source>
</evidence>
<keyword evidence="4" id="KW-0732">Signal</keyword>
<dbReference type="Gene3D" id="3.30.1680.10">
    <property type="entry name" value="ligand-binding face of the semaphorins, domain 2"/>
    <property type="match status" value="1"/>
</dbReference>
<keyword evidence="12" id="KW-1185">Reference proteome</keyword>
<dbReference type="GeneTree" id="ENSGT00440000033408"/>
<sequence length="227" mass="25657">FMSQQDYTHTCHPISFPLYYARRRTIYEYHRVEIDTTKIINHSAFEFTPLPTCLQHTTCELCLISNLTNGCGWCNTLQRCSDGIDRHRQEWLDYNCPEEGTCEDYTQGGPEGSMGSFNHSAPEPTPSPAVLSDIPVTEGELGERSEHTAIIAGVVAALILLVALTLLAVYYINTHPTVAPPFYLMQRHTNNYWPSMKFRNQSCHSTYAEVELGGHDKEGFIEAEQCC</sequence>
<keyword evidence="3 9" id="KW-0812">Transmembrane</keyword>
<evidence type="ECO:0000256" key="5">
    <source>
        <dbReference type="ARBA" id="ARBA00022989"/>
    </source>
</evidence>
<dbReference type="AlphaFoldDB" id="A0A4W5KE30"/>
<dbReference type="STRING" id="62062.ENSHHUP00000014402"/>
<feature type="domain" description="PSI" evidence="10">
    <location>
        <begin position="52"/>
        <end position="97"/>
    </location>
</feature>
<dbReference type="Ensembl" id="ENSHHUT00000014888.1">
    <property type="protein sequence ID" value="ENSHHUP00000014402.1"/>
    <property type="gene ID" value="ENSHHUG00000008915.1"/>
</dbReference>
<reference evidence="11" key="3">
    <citation type="submission" date="2025-09" db="UniProtKB">
        <authorList>
            <consortium name="Ensembl"/>
        </authorList>
    </citation>
    <scope>IDENTIFICATION</scope>
</reference>
<comment type="similarity">
    <text evidence="2">Belongs to the plexin family.</text>
</comment>
<accession>A0A4W5KE30</accession>
<dbReference type="GO" id="GO:0016020">
    <property type="term" value="C:membrane"/>
    <property type="evidence" value="ECO:0007669"/>
    <property type="project" value="UniProtKB-SubCell"/>
</dbReference>
<protein>
    <submittedName>
        <fullName evidence="11">Plexin domain containing 1</fullName>
    </submittedName>
</protein>
<evidence type="ECO:0000256" key="6">
    <source>
        <dbReference type="ARBA" id="ARBA00023136"/>
    </source>
</evidence>
<dbReference type="InterPro" id="IPR016201">
    <property type="entry name" value="PSI"/>
</dbReference>
<evidence type="ECO:0000313" key="11">
    <source>
        <dbReference type="Ensembl" id="ENSHHUP00000014402.1"/>
    </source>
</evidence>
<evidence type="ECO:0000256" key="8">
    <source>
        <dbReference type="SAM" id="MobiDB-lite"/>
    </source>
</evidence>
<dbReference type="PANTHER" id="PTHR13055">
    <property type="entry name" value="TUMOR ENDOTHELIAL MARKER 7 RELATED"/>
    <property type="match status" value="1"/>
</dbReference>
<dbReference type="InterPro" id="IPR002165">
    <property type="entry name" value="Plexin_repeat"/>
</dbReference>
<evidence type="ECO:0000256" key="2">
    <source>
        <dbReference type="ARBA" id="ARBA00010297"/>
    </source>
</evidence>
<keyword evidence="5 9" id="KW-1133">Transmembrane helix</keyword>
<keyword evidence="7" id="KW-0325">Glycoprotein</keyword>
<feature type="transmembrane region" description="Helical" evidence="9">
    <location>
        <begin position="149"/>
        <end position="172"/>
    </location>
</feature>
<reference evidence="12" key="1">
    <citation type="submission" date="2018-06" db="EMBL/GenBank/DDBJ databases">
        <title>Genome assembly of Danube salmon.</title>
        <authorList>
            <person name="Macqueen D.J."/>
            <person name="Gundappa M.K."/>
        </authorList>
    </citation>
    <scope>NUCLEOTIDE SEQUENCE [LARGE SCALE GENOMIC DNA]</scope>
</reference>
<name>A0A4W5KE30_9TELE</name>
<evidence type="ECO:0000313" key="12">
    <source>
        <dbReference type="Proteomes" id="UP000314982"/>
    </source>
</evidence>
<evidence type="ECO:0000259" key="10">
    <source>
        <dbReference type="SMART" id="SM00423"/>
    </source>
</evidence>
<evidence type="ECO:0000256" key="3">
    <source>
        <dbReference type="ARBA" id="ARBA00022692"/>
    </source>
</evidence>
<dbReference type="Proteomes" id="UP000314982">
    <property type="component" value="Unassembled WGS sequence"/>
</dbReference>
<proteinExistence type="inferred from homology"/>
<evidence type="ECO:0000256" key="7">
    <source>
        <dbReference type="ARBA" id="ARBA00023180"/>
    </source>
</evidence>
<reference evidence="11" key="2">
    <citation type="submission" date="2025-08" db="UniProtKB">
        <authorList>
            <consortium name="Ensembl"/>
        </authorList>
    </citation>
    <scope>IDENTIFICATION</scope>
</reference>
<dbReference type="PANTHER" id="PTHR13055:SF10">
    <property type="entry name" value="PLEXIN DOMAIN-CONTAINING PROTEIN 1"/>
    <property type="match status" value="1"/>
</dbReference>
<evidence type="ECO:0000256" key="4">
    <source>
        <dbReference type="ARBA" id="ARBA00022729"/>
    </source>
</evidence>